<evidence type="ECO:0000256" key="4">
    <source>
        <dbReference type="SAM" id="Coils"/>
    </source>
</evidence>
<dbReference type="GeneID" id="105891704"/>
<name>A0A6P3VJ74_CLUHA</name>
<gene>
    <name evidence="8" type="primary">nes</name>
</gene>
<evidence type="ECO:0000256" key="5">
    <source>
        <dbReference type="SAM" id="MobiDB-lite"/>
    </source>
</evidence>
<dbReference type="Pfam" id="PF00038">
    <property type="entry name" value="Filament"/>
    <property type="match status" value="1"/>
</dbReference>
<feature type="coiled-coil region" evidence="4">
    <location>
        <begin position="22"/>
        <end position="56"/>
    </location>
</feature>
<evidence type="ECO:0000256" key="1">
    <source>
        <dbReference type="ARBA" id="ARBA00022754"/>
    </source>
</evidence>
<dbReference type="InterPro" id="IPR039008">
    <property type="entry name" value="IF_rod_dom"/>
</dbReference>
<feature type="region of interest" description="Disordered" evidence="5">
    <location>
        <begin position="1352"/>
        <end position="1429"/>
    </location>
</feature>
<sequence length="1429" mass="159366">MEIPAIRLSQSYTCLGQEKHQMLDLNRRLESYLGRVKNLEEENQILREEIQTLSRSREAQTQGRRALDGALHEARKELEWAWREKDKVEVEMGNLCEEFQRVEQQRQRMAAARADAQGRLAESRKELEEERRAQIWLRDSAGQLENELLFQSQVHRDDVSALKESLSQARPAQMAPQGHTHIHIQSVVHDLGLECSQKAAQAWSEATETYQRQVERMEESLGQAKARMGQVSQEKKENQMKLQSLAKDLDSARAKKEALERRGSHQKDRQTQEIGQLQTIVEDLEEEKARLGVQIDDLIIESQTLLQLKMSLGLEVATYRTLLDGESLRVNDLSRNKHTIQTSVSSADGFPSLQERKQTLQRTHFSSQTSRPSTTAMRSSFQPKPLLTSTTPLSVPNYISPASPEHSQAAQGEQVSGPEHWTMPSTDDSLNGKDSVDHFRPEEVYEEVTHASAFSTASATSNALLTEESFKGEDKTGAEDQQVASDMLVTEDSVMCDEMVHYTSAVYGSGVLQDFSVQRADAHSTSEATDLNAVEVGDPEGDKTDDFSEWIQSPPVLEHKLVRAEADRVTGVEKTERTEEWLDVSGSDRVSELDVKKDINDLPIEATDHVETISNGLADLEEKNGFFDSEGETDMSQAQSAENMVDESDRINALKCREQETENVCEGGYDNDFSQKDGVIPEEKVEEELRGFKGEKDIMFTGEMMEEMMEEKCAGTEQYLSRERDLEEDVLSIPYHNSSMNFEVDALPTYHEQEQTHYSEEHPDLHEDGYNEREEMEEKKDYSDSEEKEREELDDSPNVSMSWRTDPGDLDSYGLDNTLADTRPLIRYESDDTDVNTQASHMSVSDSSDSEDDREAGTGHRGVTKSKRFDTMEDLSEEPEVEAMGKMALSEPLHNVVRDAPSETHYTALQEDHGDEESESLTVDTTSKLDEERTEMAEDQSRTDYKEADKELQDFEDTWEDKERLEYADVMPEEQPESTQANILYEDDFPEETVESAVGVGVPPQTEPFLNGEIATATDSQEETTEDLPKPEDQTTQSSAFVEPLALTQDIFGTSHEAEEFEANPSEDSFTERGTTQASVDSTALSMLTHADLTDNLSLSSEPTSRSQSQPQPANSDDDGEDDESHSSEEESPNASPCSSPNAFAKPPNASPCSSPNAFAKPPDASLCSSPNAFAKPPDASPCSSPNAFAKPPMAHPALEEASEKLSYATFEAFGDVPHGAFQGPSECVTEQGYSQGDDWEGFNTSSKGQGAGDPQEAAETLNPLEENDWLPTETCAKQTSECVDIFQGDKMDEAPKSNGKDNSLHSLFSGNMEEDFWGSTRQMAATSDANEINQKQCQSVTFQTSHSLRFEQAWGSAEDHQGANESDEKSTHLSNMPLFGMEKEGHSQITTLLGREGEQVAATQLDDSNDEGDSWSSGEEWNDETVMA</sequence>
<dbReference type="SUPFAM" id="SSF64593">
    <property type="entry name" value="Intermediate filament protein, coiled coil region"/>
    <property type="match status" value="2"/>
</dbReference>
<feature type="compositionally biased region" description="Acidic residues" evidence="5">
    <location>
        <begin position="872"/>
        <end position="881"/>
    </location>
</feature>
<feature type="compositionally biased region" description="Basic and acidic residues" evidence="5">
    <location>
        <begin position="752"/>
        <end position="791"/>
    </location>
</feature>
<dbReference type="InterPro" id="IPR031211">
    <property type="entry name" value="Nestin"/>
</dbReference>
<evidence type="ECO:0000256" key="2">
    <source>
        <dbReference type="ARBA" id="ARBA00023054"/>
    </source>
</evidence>
<organism evidence="7 8">
    <name type="scientific">Clupea harengus</name>
    <name type="common">Atlantic herring</name>
    <dbReference type="NCBI Taxonomy" id="7950"/>
    <lineage>
        <taxon>Eukaryota</taxon>
        <taxon>Metazoa</taxon>
        <taxon>Chordata</taxon>
        <taxon>Craniata</taxon>
        <taxon>Vertebrata</taxon>
        <taxon>Euteleostomi</taxon>
        <taxon>Actinopterygii</taxon>
        <taxon>Neopterygii</taxon>
        <taxon>Teleostei</taxon>
        <taxon>Clupei</taxon>
        <taxon>Clupeiformes</taxon>
        <taxon>Clupeoidei</taxon>
        <taxon>Clupeidae</taxon>
        <taxon>Clupea</taxon>
    </lineage>
</organism>
<reference evidence="8" key="1">
    <citation type="submission" date="2025-08" db="UniProtKB">
        <authorList>
            <consortium name="RefSeq"/>
        </authorList>
    </citation>
    <scope>IDENTIFICATION</scope>
</reference>
<dbReference type="GO" id="GO:0030844">
    <property type="term" value="P:positive regulation of intermediate filament depolymerization"/>
    <property type="evidence" value="ECO:0007669"/>
    <property type="project" value="TreeGrafter"/>
</dbReference>
<feature type="compositionally biased region" description="Basic and acidic residues" evidence="5">
    <location>
        <begin position="251"/>
        <end position="271"/>
    </location>
</feature>
<comment type="similarity">
    <text evidence="3">Belongs to the intermediate filament family.</text>
</comment>
<evidence type="ECO:0000313" key="8">
    <source>
        <dbReference type="RefSeq" id="XP_012673338.2"/>
    </source>
</evidence>
<feature type="region of interest" description="Disordered" evidence="5">
    <location>
        <begin position="903"/>
        <end position="960"/>
    </location>
</feature>
<feature type="region of interest" description="Disordered" evidence="5">
    <location>
        <begin position="359"/>
        <end position="436"/>
    </location>
</feature>
<feature type="compositionally biased region" description="Polar residues" evidence="5">
    <location>
        <begin position="1066"/>
        <end position="1086"/>
    </location>
</feature>
<feature type="compositionally biased region" description="Polar residues" evidence="5">
    <location>
        <begin position="1095"/>
        <end position="1113"/>
    </location>
</feature>
<dbReference type="CTD" id="10763"/>
<dbReference type="Gene3D" id="1.20.5.1160">
    <property type="entry name" value="Vasodilator-stimulated phosphoprotein"/>
    <property type="match status" value="1"/>
</dbReference>
<dbReference type="PROSITE" id="PS00226">
    <property type="entry name" value="IF_ROD_1"/>
    <property type="match status" value="1"/>
</dbReference>
<keyword evidence="2 4" id="KW-0175">Coiled coil</keyword>
<feature type="region of interest" description="Disordered" evidence="5">
    <location>
        <begin position="1219"/>
        <end position="1259"/>
    </location>
</feature>
<feature type="compositionally biased region" description="Polar residues" evidence="5">
    <location>
        <begin position="405"/>
        <end position="414"/>
    </location>
</feature>
<feature type="region of interest" description="Disordered" evidence="5">
    <location>
        <begin position="993"/>
        <end position="1196"/>
    </location>
</feature>
<dbReference type="SMART" id="SM01391">
    <property type="entry name" value="Filament"/>
    <property type="match status" value="1"/>
</dbReference>
<feature type="domain" description="IF rod" evidence="6">
    <location>
        <begin position="18"/>
        <end position="330"/>
    </location>
</feature>
<dbReference type="PANTHER" id="PTHR47051:SF1">
    <property type="entry name" value="NESTIN"/>
    <property type="match status" value="1"/>
</dbReference>
<dbReference type="Gene3D" id="1.20.5.170">
    <property type="match status" value="1"/>
</dbReference>
<feature type="region of interest" description="Disordered" evidence="5">
    <location>
        <begin position="251"/>
        <end position="273"/>
    </location>
</feature>
<dbReference type="RefSeq" id="XP_012673338.2">
    <property type="nucleotide sequence ID" value="XM_012817884.3"/>
</dbReference>
<feature type="region of interest" description="Disordered" evidence="5">
    <location>
        <begin position="752"/>
        <end position="882"/>
    </location>
</feature>
<accession>A0A6P3VJ74</accession>
<evidence type="ECO:0000259" key="6">
    <source>
        <dbReference type="PROSITE" id="PS51842"/>
    </source>
</evidence>
<proteinExistence type="inferred from homology"/>
<keyword evidence="1 3" id="KW-0403">Intermediate filament</keyword>
<dbReference type="GO" id="GO:0005882">
    <property type="term" value="C:intermediate filament"/>
    <property type="evidence" value="ECO:0007669"/>
    <property type="project" value="UniProtKB-KW"/>
</dbReference>
<keyword evidence="7" id="KW-1185">Reference proteome</keyword>
<dbReference type="GO" id="GO:0019215">
    <property type="term" value="F:intermediate filament binding"/>
    <property type="evidence" value="ECO:0007669"/>
    <property type="project" value="InterPro"/>
</dbReference>
<evidence type="ECO:0000313" key="7">
    <source>
        <dbReference type="Proteomes" id="UP000515152"/>
    </source>
</evidence>
<feature type="compositionally biased region" description="Basic and acidic residues" evidence="5">
    <location>
        <begin position="1358"/>
        <end position="1372"/>
    </location>
</feature>
<dbReference type="OrthoDB" id="8886319at2759"/>
<evidence type="ECO:0000256" key="3">
    <source>
        <dbReference type="RuleBase" id="RU000685"/>
    </source>
</evidence>
<feature type="coiled-coil region" evidence="4">
    <location>
        <begin position="85"/>
        <end position="133"/>
    </location>
</feature>
<feature type="compositionally biased region" description="Polar residues" evidence="5">
    <location>
        <begin position="360"/>
        <end position="394"/>
    </location>
</feature>
<dbReference type="PROSITE" id="PS51842">
    <property type="entry name" value="IF_ROD_2"/>
    <property type="match status" value="1"/>
</dbReference>
<dbReference type="GO" id="GO:0031730">
    <property type="term" value="F:CCR5 chemokine receptor binding"/>
    <property type="evidence" value="ECO:0007669"/>
    <property type="project" value="TreeGrafter"/>
</dbReference>
<feature type="compositionally biased region" description="Basic and acidic residues" evidence="5">
    <location>
        <begin position="927"/>
        <end position="953"/>
    </location>
</feature>
<dbReference type="KEGG" id="char:105891704"/>
<dbReference type="InterPro" id="IPR018039">
    <property type="entry name" value="IF_conserved"/>
</dbReference>
<protein>
    <submittedName>
        <fullName evidence="8">Nestin</fullName>
    </submittedName>
</protein>
<dbReference type="PANTHER" id="PTHR47051">
    <property type="entry name" value="NESTIN"/>
    <property type="match status" value="1"/>
</dbReference>
<feature type="compositionally biased region" description="Low complexity" evidence="5">
    <location>
        <begin position="1133"/>
        <end position="1160"/>
    </location>
</feature>
<dbReference type="Proteomes" id="UP000515152">
    <property type="component" value="Chromosome 11"/>
</dbReference>